<reference evidence="1 2" key="2">
    <citation type="submission" date="2024-01" db="EMBL/GenBank/DDBJ databases">
        <authorList>
            <person name="Xie X."/>
        </authorList>
    </citation>
    <scope>NUCLEOTIDE SEQUENCE [LARGE SCALE GENOMIC DNA]</scope>
    <source>
        <strain evidence="1">SCUT-1</strain>
    </source>
</reference>
<accession>A0ABU6CZK0</accession>
<dbReference type="InterPro" id="IPR042252">
    <property type="entry name" value="MtfA_N"/>
</dbReference>
<dbReference type="PANTHER" id="PTHR30164:SF2">
    <property type="entry name" value="PROTEIN MTFA"/>
    <property type="match status" value="1"/>
</dbReference>
<dbReference type="PANTHER" id="PTHR30164">
    <property type="entry name" value="MTFA PEPTIDASE"/>
    <property type="match status" value="1"/>
</dbReference>
<dbReference type="SUPFAM" id="SSF55486">
    <property type="entry name" value="Metalloproteases ('zincins'), catalytic domain"/>
    <property type="match status" value="1"/>
</dbReference>
<dbReference type="CDD" id="cd20169">
    <property type="entry name" value="Peptidase_M90_mtfA"/>
    <property type="match status" value="1"/>
</dbReference>
<name>A0ABU6CZK0_9GAMM</name>
<gene>
    <name evidence="1" type="ORF">VSS37_10950</name>
</gene>
<dbReference type="InterPro" id="IPR010384">
    <property type="entry name" value="MtfA_fam"/>
</dbReference>
<dbReference type="Pfam" id="PF06167">
    <property type="entry name" value="Peptidase_M90"/>
    <property type="match status" value="1"/>
</dbReference>
<reference evidence="2" key="1">
    <citation type="submission" date="2023-07" db="EMBL/GenBank/DDBJ databases">
        <title>The carbon used by Thiothrix.</title>
        <authorList>
            <person name="Chen L."/>
        </authorList>
    </citation>
    <scope>NUCLEOTIDE SEQUENCE [LARGE SCALE GENOMIC DNA]</scope>
</reference>
<dbReference type="Gene3D" id="3.40.390.10">
    <property type="entry name" value="Collagenase (Catalytic Domain)"/>
    <property type="match status" value="1"/>
</dbReference>
<dbReference type="RefSeq" id="WP_324695139.1">
    <property type="nucleotide sequence ID" value="NZ_JAYMYJ010000106.1"/>
</dbReference>
<protein>
    <submittedName>
        <fullName evidence="1">M90 family metallopeptidase</fullName>
    </submittedName>
</protein>
<proteinExistence type="predicted"/>
<sequence length="279" mass="31354">MPESSWLLLLLLTVAAIAAFAWPHHRLRKAVDAPFPAAWREIVLRNLPVYQRMPTSLQRQLEQRIQQFLHQKHFTGCNGLEITDEIRVTIAADACLLILNRNTGVYPGLRYILVYPDGFRVTAESSDAAGLVSTRWRGLSGESWSNGKVILSWADVMRGNRDFTDGANVALHEFAHQLDYEDGATNGASLLSSAARYQRWAEVLGGEFAALQQAAVQGEETLLNYYGATNPAEFFAVATEHFFEQPQQLAEQHPALFAELQRYYRINPAEWRPTAQPPS</sequence>
<dbReference type="Gene3D" id="1.10.472.150">
    <property type="entry name" value="Glucose-regulated metallo-peptidase M90, N-terminal domain"/>
    <property type="match status" value="1"/>
</dbReference>
<comment type="caution">
    <text evidence="1">The sequence shown here is derived from an EMBL/GenBank/DDBJ whole genome shotgun (WGS) entry which is preliminary data.</text>
</comment>
<organism evidence="1 2">
    <name type="scientific">Candidatus Thiothrix phosphatis</name>
    <dbReference type="NCBI Taxonomy" id="3112415"/>
    <lineage>
        <taxon>Bacteria</taxon>
        <taxon>Pseudomonadati</taxon>
        <taxon>Pseudomonadota</taxon>
        <taxon>Gammaproteobacteria</taxon>
        <taxon>Thiotrichales</taxon>
        <taxon>Thiotrichaceae</taxon>
        <taxon>Thiothrix</taxon>
    </lineage>
</organism>
<dbReference type="Proteomes" id="UP001308005">
    <property type="component" value="Unassembled WGS sequence"/>
</dbReference>
<dbReference type="InterPro" id="IPR024079">
    <property type="entry name" value="MetalloPept_cat_dom_sf"/>
</dbReference>
<evidence type="ECO:0000313" key="2">
    <source>
        <dbReference type="Proteomes" id="UP001308005"/>
    </source>
</evidence>
<keyword evidence="2" id="KW-1185">Reference proteome</keyword>
<evidence type="ECO:0000313" key="1">
    <source>
        <dbReference type="EMBL" id="MEB4591499.1"/>
    </source>
</evidence>
<dbReference type="EMBL" id="JAYMYJ010000106">
    <property type="protein sequence ID" value="MEB4591499.1"/>
    <property type="molecule type" value="Genomic_DNA"/>
</dbReference>